<dbReference type="SUPFAM" id="SSF50118">
    <property type="entry name" value="Cell growth inhibitor/plasmid maintenance toxic component"/>
    <property type="match status" value="1"/>
</dbReference>
<dbReference type="OrthoDB" id="9813449at2"/>
<dbReference type="InterPro" id="IPR003477">
    <property type="entry name" value="PemK-like"/>
</dbReference>
<protein>
    <submittedName>
        <fullName evidence="1">mRNA interferase MazF</fullName>
    </submittedName>
</protein>
<dbReference type="RefSeq" id="WP_092014684.1">
    <property type="nucleotide sequence ID" value="NZ_FOYW01000002.1"/>
</dbReference>
<keyword evidence="2" id="KW-1185">Reference proteome</keyword>
<dbReference type="EMBL" id="FOYW01000002">
    <property type="protein sequence ID" value="SFR77327.1"/>
    <property type="molecule type" value="Genomic_DNA"/>
</dbReference>
<dbReference type="AlphaFoldDB" id="A0A1I6JEF3"/>
<evidence type="ECO:0000313" key="2">
    <source>
        <dbReference type="Proteomes" id="UP000198644"/>
    </source>
</evidence>
<dbReference type="Proteomes" id="UP000198644">
    <property type="component" value="Unassembled WGS sequence"/>
</dbReference>
<dbReference type="Pfam" id="PF02452">
    <property type="entry name" value="PemK_toxin"/>
    <property type="match status" value="1"/>
</dbReference>
<accession>A0A1I6JEF3</accession>
<name>A0A1I6JEF3_9GAMM</name>
<sequence>MGAFAKGSVVLIRFPFSDLTQQKLRPAIVLAAAGQDDYILCQVTSKAYDPLSIELKEDQFASGSLHRISYARPGKLFTAHQSILLKEIARLKSGDFRHVLEEVILLLRADSSAG</sequence>
<evidence type="ECO:0000313" key="1">
    <source>
        <dbReference type="EMBL" id="SFR77327.1"/>
    </source>
</evidence>
<organism evidence="1 2">
    <name type="scientific">Marinobacter daqiaonensis</name>
    <dbReference type="NCBI Taxonomy" id="650891"/>
    <lineage>
        <taxon>Bacteria</taxon>
        <taxon>Pseudomonadati</taxon>
        <taxon>Pseudomonadota</taxon>
        <taxon>Gammaproteobacteria</taxon>
        <taxon>Pseudomonadales</taxon>
        <taxon>Marinobacteraceae</taxon>
        <taxon>Marinobacter</taxon>
    </lineage>
</organism>
<gene>
    <name evidence="1" type="ORF">SAMN05216203_2941</name>
</gene>
<dbReference type="InterPro" id="IPR011067">
    <property type="entry name" value="Plasmid_toxin/cell-grow_inhib"/>
</dbReference>
<dbReference type="Gene3D" id="2.30.30.110">
    <property type="match status" value="1"/>
</dbReference>
<reference evidence="1 2" key="1">
    <citation type="submission" date="2016-10" db="EMBL/GenBank/DDBJ databases">
        <authorList>
            <person name="de Groot N.N."/>
        </authorList>
    </citation>
    <scope>NUCLEOTIDE SEQUENCE [LARGE SCALE GENOMIC DNA]</scope>
    <source>
        <strain evidence="1 2">CGMCC 1.9167</strain>
    </source>
</reference>
<dbReference type="GO" id="GO:0003677">
    <property type="term" value="F:DNA binding"/>
    <property type="evidence" value="ECO:0007669"/>
    <property type="project" value="InterPro"/>
</dbReference>
<proteinExistence type="predicted"/>
<dbReference type="STRING" id="650891.SAMN05216203_2941"/>